<keyword evidence="2" id="KW-1185">Reference proteome</keyword>
<evidence type="ECO:0000313" key="1">
    <source>
        <dbReference type="EMBL" id="KAK4275197.1"/>
    </source>
</evidence>
<dbReference type="PROSITE" id="PS01022">
    <property type="entry name" value="PTR2_1"/>
    <property type="match status" value="1"/>
</dbReference>
<dbReference type="Gene3D" id="1.20.1250.20">
    <property type="entry name" value="MFS general substrate transporter like domains"/>
    <property type="match status" value="1"/>
</dbReference>
<evidence type="ECO:0000313" key="2">
    <source>
        <dbReference type="Proteomes" id="UP001293593"/>
    </source>
</evidence>
<dbReference type="GO" id="GO:0006857">
    <property type="term" value="P:oligopeptide transport"/>
    <property type="evidence" value="ECO:0007669"/>
    <property type="project" value="InterPro"/>
</dbReference>
<dbReference type="EMBL" id="JAWXYG010000004">
    <property type="protein sequence ID" value="KAK4275197.1"/>
    <property type="molecule type" value="Genomic_DNA"/>
</dbReference>
<dbReference type="PANTHER" id="PTHR11654">
    <property type="entry name" value="OLIGOPEPTIDE TRANSPORTER-RELATED"/>
    <property type="match status" value="1"/>
</dbReference>
<organism evidence="1 2">
    <name type="scientific">Acacia crassicarpa</name>
    <name type="common">northern wattle</name>
    <dbReference type="NCBI Taxonomy" id="499986"/>
    <lineage>
        <taxon>Eukaryota</taxon>
        <taxon>Viridiplantae</taxon>
        <taxon>Streptophyta</taxon>
        <taxon>Embryophyta</taxon>
        <taxon>Tracheophyta</taxon>
        <taxon>Spermatophyta</taxon>
        <taxon>Magnoliopsida</taxon>
        <taxon>eudicotyledons</taxon>
        <taxon>Gunneridae</taxon>
        <taxon>Pentapetalae</taxon>
        <taxon>rosids</taxon>
        <taxon>fabids</taxon>
        <taxon>Fabales</taxon>
        <taxon>Fabaceae</taxon>
        <taxon>Caesalpinioideae</taxon>
        <taxon>mimosoid clade</taxon>
        <taxon>Acacieae</taxon>
        <taxon>Acacia</taxon>
    </lineage>
</organism>
<dbReference type="AlphaFoldDB" id="A0AAE1MP61"/>
<protein>
    <recommendedName>
        <fullName evidence="3">Peptide/nitrate transporter</fullName>
    </recommendedName>
</protein>
<comment type="caution">
    <text evidence="1">The sequence shown here is derived from an EMBL/GenBank/DDBJ whole genome shotgun (WGS) entry which is preliminary data.</text>
</comment>
<name>A0AAE1MP61_9FABA</name>
<dbReference type="InterPro" id="IPR036259">
    <property type="entry name" value="MFS_trans_sf"/>
</dbReference>
<dbReference type="GO" id="GO:0016020">
    <property type="term" value="C:membrane"/>
    <property type="evidence" value="ECO:0007669"/>
    <property type="project" value="InterPro"/>
</dbReference>
<dbReference type="InterPro" id="IPR018456">
    <property type="entry name" value="PTR2_symporter_CS"/>
</dbReference>
<accession>A0AAE1MP61</accession>
<sequence>MGQHSATASKNVADSSGTRYFTPLIGGFLADAYLGRYRTIASFSIIYFNGMTLLALSASIPDIKPTCNEEVENCHAIIAFAPTASSLVFPPSELTGLTTPTKLRRIRRALSSTGSISPSTSALSSPLL</sequence>
<gene>
    <name evidence="1" type="ORF">QN277_018323</name>
</gene>
<dbReference type="Proteomes" id="UP001293593">
    <property type="component" value="Unassembled WGS sequence"/>
</dbReference>
<reference evidence="1" key="1">
    <citation type="submission" date="2023-10" db="EMBL/GenBank/DDBJ databases">
        <title>Chromosome-level genome of the transformable northern wattle, Acacia crassicarpa.</title>
        <authorList>
            <person name="Massaro I."/>
            <person name="Sinha N.R."/>
            <person name="Poethig S."/>
            <person name="Leichty A.R."/>
        </authorList>
    </citation>
    <scope>NUCLEOTIDE SEQUENCE</scope>
    <source>
        <strain evidence="1">Acra3RX</strain>
        <tissue evidence="1">Leaf</tissue>
    </source>
</reference>
<proteinExistence type="predicted"/>
<dbReference type="GO" id="GO:0022857">
    <property type="term" value="F:transmembrane transporter activity"/>
    <property type="evidence" value="ECO:0007669"/>
    <property type="project" value="InterPro"/>
</dbReference>
<evidence type="ECO:0008006" key="3">
    <source>
        <dbReference type="Google" id="ProtNLM"/>
    </source>
</evidence>